<evidence type="ECO:0000313" key="2">
    <source>
        <dbReference type="EMBL" id="CAG6743161.1"/>
    </source>
</evidence>
<evidence type="ECO:0000256" key="1">
    <source>
        <dbReference type="SAM" id="SignalP"/>
    </source>
</evidence>
<name>A0A8D8ZB75_9HEMI</name>
<feature type="chain" id="PRO_5034482143" evidence="1">
    <location>
        <begin position="25"/>
        <end position="101"/>
    </location>
</feature>
<dbReference type="EMBL" id="HBUF01443955">
    <property type="protein sequence ID" value="CAG6743161.1"/>
    <property type="molecule type" value="Transcribed_RNA"/>
</dbReference>
<proteinExistence type="predicted"/>
<reference evidence="2" key="1">
    <citation type="submission" date="2021-05" db="EMBL/GenBank/DDBJ databases">
        <authorList>
            <person name="Alioto T."/>
            <person name="Alioto T."/>
            <person name="Gomez Garrido J."/>
        </authorList>
    </citation>
    <scope>NUCLEOTIDE SEQUENCE</scope>
</reference>
<dbReference type="AlphaFoldDB" id="A0A8D8ZB75"/>
<accession>A0A8D8ZB75</accession>
<feature type="signal peptide" evidence="1">
    <location>
        <begin position="1"/>
        <end position="24"/>
    </location>
</feature>
<sequence length="101" mass="11250">MKFTLYLVASALVLTICVVNKSAAARTVDAGRKYEISSLDIISTIQTVTKAIYDWIPFPKFIRNIIAYIVKFLEPIVIKRSQEVGLKLANDALAFASRISN</sequence>
<keyword evidence="1" id="KW-0732">Signal</keyword>
<protein>
    <submittedName>
        <fullName evidence="2">Uncharacterized protein</fullName>
    </submittedName>
</protein>
<organism evidence="2">
    <name type="scientific">Cacopsylla melanoneura</name>
    <dbReference type="NCBI Taxonomy" id="428564"/>
    <lineage>
        <taxon>Eukaryota</taxon>
        <taxon>Metazoa</taxon>
        <taxon>Ecdysozoa</taxon>
        <taxon>Arthropoda</taxon>
        <taxon>Hexapoda</taxon>
        <taxon>Insecta</taxon>
        <taxon>Pterygota</taxon>
        <taxon>Neoptera</taxon>
        <taxon>Paraneoptera</taxon>
        <taxon>Hemiptera</taxon>
        <taxon>Sternorrhyncha</taxon>
        <taxon>Psylloidea</taxon>
        <taxon>Psyllidae</taxon>
        <taxon>Psyllinae</taxon>
        <taxon>Cacopsylla</taxon>
    </lineage>
</organism>